<accession>W5SGC6</accession>
<proteinExistence type="predicted"/>
<organism evidence="1">
    <name type="scientific">Borrelia nietonii YOR</name>
    <dbReference type="NCBI Taxonomy" id="1293576"/>
    <lineage>
        <taxon>Bacteria</taxon>
        <taxon>Pseudomonadati</taxon>
        <taxon>Spirochaetota</taxon>
        <taxon>Spirochaetia</taxon>
        <taxon>Spirochaetales</taxon>
        <taxon>Borreliaceae</taxon>
        <taxon>Borrelia</taxon>
        <taxon>Borrelia nietonii</taxon>
    </lineage>
</organism>
<dbReference type="AlphaFoldDB" id="W5SGC6"/>
<dbReference type="HOGENOM" id="CLU_3230477_0_0_12"/>
<gene>
    <name evidence="1" type="ORF">BHY_1240</name>
</gene>
<dbReference type="EMBL" id="CP004160">
    <property type="protein sequence ID" value="AHH04191.1"/>
    <property type="molecule type" value="Genomic_DNA"/>
</dbReference>
<name>W5SGC6_9SPIR</name>
<evidence type="ECO:0000313" key="1">
    <source>
        <dbReference type="EMBL" id="AHH04191.1"/>
    </source>
</evidence>
<reference evidence="1" key="1">
    <citation type="submission" date="2013-02" db="EMBL/GenBank/DDBJ databases">
        <title>Comparative genomics of Borrelia species.</title>
        <authorList>
            <person name="Schwan T.G."/>
            <person name="Raffel S.J."/>
            <person name="Porcella S.F."/>
        </authorList>
    </citation>
    <scope>NUCLEOTIDE SEQUENCE</scope>
    <source>
        <strain evidence="1">YOR</strain>
        <plasmid evidence="1">unnamed</plasmid>
    </source>
</reference>
<protein>
    <submittedName>
        <fullName evidence="1">Uncharacterized protein</fullName>
    </submittedName>
</protein>
<geneLocation type="plasmid" evidence="1">
    <name>unnamed</name>
</geneLocation>
<keyword evidence="1" id="KW-0614">Plasmid</keyword>
<sequence>MNILYVEDNVFGQGSFAKIFLTLKINMQYYCSMFTLNFGYTLS</sequence>